<evidence type="ECO:0000256" key="1">
    <source>
        <dbReference type="SAM" id="MobiDB-lite"/>
    </source>
</evidence>
<sequence length="346" mass="36878">MVETAPPVQGRAQRSNSLEKGAAVLRALARTPSYHEVAHAAPGDAAQVPPISRGAPAPAPAPRAARPLHSARWEKIVVKWEVPRKVLHASIGFVVLALYALNVDLDRIVRVLSYMLVSIASLDLLRLNVPPFERAYEAVVGALMRDGERERVNGVVWYLVGVLATLHLFPEDIACVSIMILSWCDPCASTFGRLYGRHTPSMPAPLFAQRKSFAGFLAAVLAGSLTTYAFWGTSLARRGERASGLSWTPGGTATFGTREAPGVFHTGWTGLRGGFVAHGDASLWARAASVGGGAPAVPAWLLYVGTGLVAGVIESLDLGGIDDNLFIPVLSGLGIWATLWVWGLYV</sequence>
<organism evidence="3 4">
    <name type="scientific">Malassezia brasiliensis</name>
    <dbReference type="NCBI Taxonomy" id="1821822"/>
    <lineage>
        <taxon>Eukaryota</taxon>
        <taxon>Fungi</taxon>
        <taxon>Dikarya</taxon>
        <taxon>Basidiomycota</taxon>
        <taxon>Ustilaginomycotina</taxon>
        <taxon>Malasseziomycetes</taxon>
        <taxon>Malasseziales</taxon>
        <taxon>Malasseziaceae</taxon>
        <taxon>Malassezia</taxon>
    </lineage>
</organism>
<keyword evidence="2" id="KW-0812">Transmembrane</keyword>
<dbReference type="AlphaFoldDB" id="A0AAF0IUB2"/>
<dbReference type="GO" id="GO:0005789">
    <property type="term" value="C:endoplasmic reticulum membrane"/>
    <property type="evidence" value="ECO:0007669"/>
    <property type="project" value="TreeGrafter"/>
</dbReference>
<dbReference type="PANTHER" id="PTHR31303">
    <property type="entry name" value="CTP-DEPENDENT DIACYLGLYCEROL KINASE 1"/>
    <property type="match status" value="1"/>
</dbReference>
<feature type="transmembrane region" description="Helical" evidence="2">
    <location>
        <begin position="212"/>
        <end position="231"/>
    </location>
</feature>
<evidence type="ECO:0000256" key="2">
    <source>
        <dbReference type="SAM" id="Phobius"/>
    </source>
</evidence>
<keyword evidence="4" id="KW-1185">Reference proteome</keyword>
<protein>
    <submittedName>
        <fullName evidence="3">Diacylglycerol kinase (CTP)</fullName>
        <ecNumber evidence="3">2.7.1.174</ecNumber>
    </submittedName>
</protein>
<dbReference type="GO" id="GO:0006654">
    <property type="term" value="P:phosphatidic acid biosynthetic process"/>
    <property type="evidence" value="ECO:0007669"/>
    <property type="project" value="TreeGrafter"/>
</dbReference>
<evidence type="ECO:0000313" key="3">
    <source>
        <dbReference type="EMBL" id="WFC96768.1"/>
    </source>
</evidence>
<dbReference type="InterPro" id="IPR037997">
    <property type="entry name" value="Dgk1-like"/>
</dbReference>
<proteinExistence type="predicted"/>
<feature type="transmembrane region" description="Helical" evidence="2">
    <location>
        <begin position="296"/>
        <end position="313"/>
    </location>
</feature>
<dbReference type="Proteomes" id="UP001216638">
    <property type="component" value="Chromosome 4"/>
</dbReference>
<keyword evidence="3" id="KW-0418">Kinase</keyword>
<feature type="transmembrane region" description="Helical" evidence="2">
    <location>
        <begin position="325"/>
        <end position="345"/>
    </location>
</feature>
<feature type="region of interest" description="Disordered" evidence="1">
    <location>
        <begin position="45"/>
        <end position="64"/>
    </location>
</feature>
<dbReference type="EMBL" id="CP119954">
    <property type="protein sequence ID" value="WFC96768.1"/>
    <property type="molecule type" value="Genomic_DNA"/>
</dbReference>
<dbReference type="PANTHER" id="PTHR31303:SF1">
    <property type="entry name" value="CTP-DEPENDENT DIACYLGLYCEROL KINASE 1"/>
    <property type="match status" value="1"/>
</dbReference>
<keyword evidence="2" id="KW-1133">Transmembrane helix</keyword>
<dbReference type="EC" id="2.7.1.174" evidence="3"/>
<gene>
    <name evidence="3" type="primary">DGK1</name>
    <name evidence="3" type="ORF">MBRA1_003431</name>
</gene>
<dbReference type="GO" id="GO:0004143">
    <property type="term" value="F:ATP-dependent diacylglycerol kinase activity"/>
    <property type="evidence" value="ECO:0007669"/>
    <property type="project" value="InterPro"/>
</dbReference>
<evidence type="ECO:0000313" key="4">
    <source>
        <dbReference type="Proteomes" id="UP001216638"/>
    </source>
</evidence>
<name>A0AAF0IUB2_9BASI</name>
<dbReference type="GO" id="GO:0141035">
    <property type="term" value="F:CTP-dependent diacylglycerol kinase activity"/>
    <property type="evidence" value="ECO:0007669"/>
    <property type="project" value="UniProtKB-EC"/>
</dbReference>
<keyword evidence="2" id="KW-0472">Membrane</keyword>
<keyword evidence="3" id="KW-0808">Transferase</keyword>
<reference evidence="3" key="1">
    <citation type="submission" date="2023-03" db="EMBL/GenBank/DDBJ databases">
        <title>Mating type loci evolution in Malassezia.</title>
        <authorList>
            <person name="Coelho M.A."/>
        </authorList>
    </citation>
    <scope>NUCLEOTIDE SEQUENCE</scope>
    <source>
        <strain evidence="3">CBS 14135</strain>
    </source>
</reference>
<accession>A0AAF0IUB2</accession>